<evidence type="ECO:0000256" key="12">
    <source>
        <dbReference type="PIRSR" id="PIRSR601548-10"/>
    </source>
</evidence>
<dbReference type="SUPFAM" id="SSF55486">
    <property type="entry name" value="Metalloproteases ('zincins'), catalytic domain"/>
    <property type="match status" value="1"/>
</dbReference>
<keyword evidence="3" id="KW-0808">Transferase</keyword>
<sequence>MKLSGTIILVTFLFLGYPKDVQGRRRSLNHKYLQGNNTDEAAALRFLVDYDKKASVVCNFVMSSQWNYNTNITDVNRQQMRKRSLSTGEDKSKNASGNKTKDENLRGGMTNPPHVQDSQEAQLEYAKFQKEVWKLATSFAWKNFRDSSIRRQFKVLSVLGRAALEDDKLSENPPIELGYDNMFRFRPLTEKVRANFKKIHSEEHRAIAEQTVTTKQRISLKQYNPIKPHKWGHKLISRVEISGYTHDLELNDGMGSVDTSDLVVGTLPKLPIPSLELTLQNFKLATTAFLTDEEFETVSEACKELEGASGSAIQRYLLDRQEKHDNWAYDWWLEDMYLKNSLPLPIHSNPGMIFPRETFKTTEEFIRYVSCFVEEAYKFKIKIDRNLIPQDRASSRERNQPLCMLQYQRIFSSYRESGYSKDNLLEYEPNNNSHFIVAAKGQFFVVQYMTEKSTLSFEDLYLELAQIYKSSQQQQEKVGLLTAAERRHSATLFENLMKDKQNNDNVCTIRSAAFIICLDDNPGTDSESGRMAQMIHGGGVSKNSTNRWFNKTMQFIFSESGSCGLCYEHSPAEGIVVVQMVEDILKNCAERESGKIHLVENRTAKIPKKLIWKLEKCLQQEIDNIGTELDREMENLDVLIHTYDGYGKELVKKNSISPDVFIQVVLQLTYYRLVFTYNPQPPEDFGLTKVSSIWFSNTILPLSPCDNSDHVNND</sequence>
<dbReference type="Pfam" id="PF00755">
    <property type="entry name" value="Carn_acyltransf"/>
    <property type="match status" value="1"/>
</dbReference>
<evidence type="ECO:0000256" key="6">
    <source>
        <dbReference type="ARBA" id="ARBA00023157"/>
    </source>
</evidence>
<dbReference type="GO" id="GO:0008292">
    <property type="term" value="P:acetylcholine biosynthetic process"/>
    <property type="evidence" value="ECO:0007669"/>
    <property type="project" value="TreeGrafter"/>
</dbReference>
<keyword evidence="7 12" id="KW-0325">Glycoprotein</keyword>
<comment type="similarity">
    <text evidence="2">Belongs to the peptidase M2 family.</text>
</comment>
<dbReference type="PANTHER" id="PTHR22589">
    <property type="entry name" value="CARNITINE O-ACYLTRANSFERASE"/>
    <property type="match status" value="1"/>
</dbReference>
<accession>A0AA88I2M8</accession>
<evidence type="ECO:0000256" key="14">
    <source>
        <dbReference type="SAM" id="SignalP"/>
    </source>
</evidence>
<dbReference type="Pfam" id="PF13843">
    <property type="entry name" value="DDE_Tnp_1_7"/>
    <property type="match status" value="1"/>
</dbReference>
<keyword evidence="18" id="KW-1185">Reference proteome</keyword>
<name>A0AA88I2M8_ARTSF</name>
<dbReference type="GO" id="GO:0006508">
    <property type="term" value="P:proteolysis"/>
    <property type="evidence" value="ECO:0007669"/>
    <property type="project" value="InterPro"/>
</dbReference>
<evidence type="ECO:0000259" key="16">
    <source>
        <dbReference type="Pfam" id="PF13843"/>
    </source>
</evidence>
<keyword evidence="5" id="KW-0530">Neurotransmitter biosynthesis</keyword>
<dbReference type="Gene3D" id="3.30.559.10">
    <property type="entry name" value="Chloramphenicol acetyltransferase-like domain"/>
    <property type="match status" value="1"/>
</dbReference>
<dbReference type="PANTHER" id="PTHR22589:SF14">
    <property type="entry name" value="CHOLINE O-ACETYLTRANSFERASE"/>
    <property type="match status" value="1"/>
</dbReference>
<dbReference type="GO" id="GO:0004102">
    <property type="term" value="F:choline O-acetyltransferase activity"/>
    <property type="evidence" value="ECO:0007669"/>
    <property type="project" value="UniProtKB-EC"/>
</dbReference>
<gene>
    <name evidence="17" type="ORF">QYM36_004387</name>
</gene>
<proteinExistence type="inferred from homology"/>
<dbReference type="Proteomes" id="UP001187531">
    <property type="component" value="Unassembled WGS sequence"/>
</dbReference>
<dbReference type="EMBL" id="JAVRJZ010000007">
    <property type="protein sequence ID" value="KAK2720485.1"/>
    <property type="molecule type" value="Genomic_DNA"/>
</dbReference>
<keyword evidence="4 14" id="KW-0732">Signal</keyword>
<feature type="chain" id="PRO_5041634836" description="Choline O-acetyltransferase" evidence="14">
    <location>
        <begin position="24"/>
        <end position="714"/>
    </location>
</feature>
<dbReference type="GO" id="GO:0043005">
    <property type="term" value="C:neuron projection"/>
    <property type="evidence" value="ECO:0007669"/>
    <property type="project" value="TreeGrafter"/>
</dbReference>
<evidence type="ECO:0000256" key="4">
    <source>
        <dbReference type="ARBA" id="ARBA00022729"/>
    </source>
</evidence>
<feature type="non-terminal residue" evidence="17">
    <location>
        <position position="1"/>
    </location>
</feature>
<organism evidence="17 18">
    <name type="scientific">Artemia franciscana</name>
    <name type="common">Brine shrimp</name>
    <name type="synonym">Artemia sanfranciscana</name>
    <dbReference type="NCBI Taxonomy" id="6661"/>
    <lineage>
        <taxon>Eukaryota</taxon>
        <taxon>Metazoa</taxon>
        <taxon>Ecdysozoa</taxon>
        <taxon>Arthropoda</taxon>
        <taxon>Crustacea</taxon>
        <taxon>Branchiopoda</taxon>
        <taxon>Anostraca</taxon>
        <taxon>Artemiidae</taxon>
        <taxon>Artemia</taxon>
    </lineage>
</organism>
<comment type="caution">
    <text evidence="17">The sequence shown here is derived from an EMBL/GenBank/DDBJ whole genome shotgun (WGS) entry which is preliminary data.</text>
</comment>
<feature type="compositionally biased region" description="Basic and acidic residues" evidence="13">
    <location>
        <begin position="88"/>
        <end position="105"/>
    </location>
</feature>
<evidence type="ECO:0000256" key="13">
    <source>
        <dbReference type="SAM" id="MobiDB-lite"/>
    </source>
</evidence>
<dbReference type="GO" id="GO:0045202">
    <property type="term" value="C:synapse"/>
    <property type="evidence" value="ECO:0007669"/>
    <property type="project" value="GOC"/>
</dbReference>
<feature type="signal peptide" evidence="14">
    <location>
        <begin position="1"/>
        <end position="23"/>
    </location>
</feature>
<dbReference type="SUPFAM" id="SSF52777">
    <property type="entry name" value="CoA-dependent acyltransferases"/>
    <property type="match status" value="2"/>
</dbReference>
<evidence type="ECO:0000256" key="8">
    <source>
        <dbReference type="ARBA" id="ARBA00023315"/>
    </source>
</evidence>
<feature type="region of interest" description="Disordered" evidence="13">
    <location>
        <begin position="77"/>
        <end position="119"/>
    </location>
</feature>
<dbReference type="InterPro" id="IPR001548">
    <property type="entry name" value="Peptidase_M2"/>
</dbReference>
<keyword evidence="8" id="KW-0012">Acyltransferase</keyword>
<evidence type="ECO:0000259" key="15">
    <source>
        <dbReference type="Pfam" id="PF00755"/>
    </source>
</evidence>
<dbReference type="InterPro" id="IPR029526">
    <property type="entry name" value="PGBD"/>
</dbReference>
<evidence type="ECO:0000256" key="9">
    <source>
        <dbReference type="ARBA" id="ARBA00039091"/>
    </source>
</evidence>
<dbReference type="InterPro" id="IPR023213">
    <property type="entry name" value="CAT-like_dom_sf"/>
</dbReference>
<evidence type="ECO:0000256" key="5">
    <source>
        <dbReference type="ARBA" id="ARBA00022979"/>
    </source>
</evidence>
<dbReference type="EC" id="2.3.1.6" evidence="9"/>
<reference evidence="17" key="1">
    <citation type="submission" date="2023-07" db="EMBL/GenBank/DDBJ databases">
        <title>Chromosome-level genome assembly of Artemia franciscana.</title>
        <authorList>
            <person name="Jo E."/>
        </authorList>
    </citation>
    <scope>NUCLEOTIDE SEQUENCE</scope>
    <source>
        <tissue evidence="17">Whole body</tissue>
    </source>
</reference>
<dbReference type="AlphaFoldDB" id="A0AA88I2M8"/>
<evidence type="ECO:0000313" key="17">
    <source>
        <dbReference type="EMBL" id="KAK2720485.1"/>
    </source>
</evidence>
<dbReference type="InterPro" id="IPR000542">
    <property type="entry name" value="Carn_acyl_trans"/>
</dbReference>
<comment type="similarity">
    <text evidence="1">Belongs to the carnitine/choline acetyltransferase family.</text>
</comment>
<evidence type="ECO:0000313" key="18">
    <source>
        <dbReference type="Proteomes" id="UP001187531"/>
    </source>
</evidence>
<feature type="glycosylation site" description="N-linked (GlcNAc...) asparagine" evidence="12">
    <location>
        <position position="71"/>
    </location>
</feature>
<keyword evidence="6" id="KW-1015">Disulfide bond</keyword>
<dbReference type="GO" id="GO:0005737">
    <property type="term" value="C:cytoplasm"/>
    <property type="evidence" value="ECO:0007669"/>
    <property type="project" value="TreeGrafter"/>
</dbReference>
<dbReference type="GO" id="GO:0008241">
    <property type="term" value="F:peptidyl-dipeptidase activity"/>
    <property type="evidence" value="ECO:0007669"/>
    <property type="project" value="InterPro"/>
</dbReference>
<evidence type="ECO:0000256" key="2">
    <source>
        <dbReference type="ARBA" id="ARBA00008139"/>
    </source>
</evidence>
<protein>
    <recommendedName>
        <fullName evidence="10">Choline O-acetyltransferase</fullName>
        <ecNumber evidence="9">2.3.1.6</ecNumber>
    </recommendedName>
</protein>
<dbReference type="GO" id="GO:0007274">
    <property type="term" value="P:neuromuscular synaptic transmission"/>
    <property type="evidence" value="ECO:0007669"/>
    <property type="project" value="TreeGrafter"/>
</dbReference>
<dbReference type="GO" id="GO:0016020">
    <property type="term" value="C:membrane"/>
    <property type="evidence" value="ECO:0007669"/>
    <property type="project" value="InterPro"/>
</dbReference>
<evidence type="ECO:0000256" key="3">
    <source>
        <dbReference type="ARBA" id="ARBA00022679"/>
    </source>
</evidence>
<dbReference type="Gene3D" id="3.30.559.70">
    <property type="entry name" value="Choline/Carnitine o-acyltransferase, domain 2"/>
    <property type="match status" value="1"/>
</dbReference>
<dbReference type="Pfam" id="PF01401">
    <property type="entry name" value="Peptidase_M2"/>
    <property type="match status" value="2"/>
</dbReference>
<evidence type="ECO:0000256" key="11">
    <source>
        <dbReference type="PIRSR" id="PIRSR600542-1"/>
    </source>
</evidence>
<evidence type="ECO:0000256" key="10">
    <source>
        <dbReference type="ARBA" id="ARBA00040495"/>
    </source>
</evidence>
<evidence type="ECO:0000256" key="1">
    <source>
        <dbReference type="ARBA" id="ARBA00005232"/>
    </source>
</evidence>
<evidence type="ECO:0000256" key="7">
    <source>
        <dbReference type="ARBA" id="ARBA00023180"/>
    </source>
</evidence>
<feature type="domain" description="PiggyBac transposable element-derived protein" evidence="16">
    <location>
        <begin position="172"/>
        <end position="256"/>
    </location>
</feature>
<dbReference type="InterPro" id="IPR042231">
    <property type="entry name" value="Cho/carn_acyl_trans_2"/>
</dbReference>
<dbReference type="GO" id="GO:0008237">
    <property type="term" value="F:metallopeptidase activity"/>
    <property type="evidence" value="ECO:0007669"/>
    <property type="project" value="InterPro"/>
</dbReference>
<dbReference type="InterPro" id="IPR039551">
    <property type="entry name" value="Cho/carn_acyl_trans"/>
</dbReference>
<feature type="active site" description="Proton acceptor" evidence="11">
    <location>
        <position position="569"/>
    </location>
</feature>
<feature type="domain" description="Choline/carnitine acyltransferase" evidence="15">
    <location>
        <begin position="270"/>
        <end position="674"/>
    </location>
</feature>